<dbReference type="PRINTS" id="PR00455">
    <property type="entry name" value="HTHTETR"/>
</dbReference>
<dbReference type="InterPro" id="IPR001647">
    <property type="entry name" value="HTH_TetR"/>
</dbReference>
<feature type="DNA-binding region" description="H-T-H motif" evidence="4">
    <location>
        <begin position="25"/>
        <end position="44"/>
    </location>
</feature>
<keyword evidence="1" id="KW-0805">Transcription regulation</keyword>
<keyword evidence="2 4" id="KW-0238">DNA-binding</keyword>
<dbReference type="RefSeq" id="WP_378039185.1">
    <property type="nucleotide sequence ID" value="NZ_JBHSIV010000049.1"/>
</dbReference>
<keyword evidence="7" id="KW-1185">Reference proteome</keyword>
<dbReference type="PANTHER" id="PTHR30055">
    <property type="entry name" value="HTH-TYPE TRANSCRIPTIONAL REGULATOR RUTR"/>
    <property type="match status" value="1"/>
</dbReference>
<dbReference type="EMBL" id="JBHSIV010000049">
    <property type="protein sequence ID" value="MFC5065866.1"/>
    <property type="molecule type" value="Genomic_DNA"/>
</dbReference>
<proteinExistence type="predicted"/>
<feature type="domain" description="HTH tetR-type" evidence="5">
    <location>
        <begin position="2"/>
        <end position="62"/>
    </location>
</feature>
<dbReference type="SUPFAM" id="SSF46689">
    <property type="entry name" value="Homeodomain-like"/>
    <property type="match status" value="1"/>
</dbReference>
<evidence type="ECO:0000256" key="4">
    <source>
        <dbReference type="PROSITE-ProRule" id="PRU00335"/>
    </source>
</evidence>
<dbReference type="InterPro" id="IPR036271">
    <property type="entry name" value="Tet_transcr_reg_TetR-rel_C_sf"/>
</dbReference>
<comment type="caution">
    <text evidence="6">The sequence shown here is derived from an EMBL/GenBank/DDBJ whole genome shotgun (WGS) entry which is preliminary data.</text>
</comment>
<reference evidence="7" key="1">
    <citation type="journal article" date="2019" name="Int. J. Syst. Evol. Microbiol.">
        <title>The Global Catalogue of Microorganisms (GCM) 10K type strain sequencing project: providing services to taxonomists for standard genome sequencing and annotation.</title>
        <authorList>
            <consortium name="The Broad Institute Genomics Platform"/>
            <consortium name="The Broad Institute Genome Sequencing Center for Infectious Disease"/>
            <person name="Wu L."/>
            <person name="Ma J."/>
        </authorList>
    </citation>
    <scope>NUCLEOTIDE SEQUENCE [LARGE SCALE GENOMIC DNA]</scope>
    <source>
        <strain evidence="7">CGMCC 4.7093</strain>
    </source>
</reference>
<dbReference type="Proteomes" id="UP001595947">
    <property type="component" value="Unassembled WGS sequence"/>
</dbReference>
<dbReference type="InterPro" id="IPR009057">
    <property type="entry name" value="Homeodomain-like_sf"/>
</dbReference>
<protein>
    <submittedName>
        <fullName evidence="6">TetR/AcrR family transcriptional regulator</fullName>
    </submittedName>
</protein>
<dbReference type="SUPFAM" id="SSF48498">
    <property type="entry name" value="Tetracyclin repressor-like, C-terminal domain"/>
    <property type="match status" value="1"/>
</dbReference>
<name>A0ABV9YTB5_9PSEU</name>
<evidence type="ECO:0000256" key="1">
    <source>
        <dbReference type="ARBA" id="ARBA00023015"/>
    </source>
</evidence>
<dbReference type="Gene3D" id="1.10.10.60">
    <property type="entry name" value="Homeodomain-like"/>
    <property type="match status" value="1"/>
</dbReference>
<evidence type="ECO:0000256" key="3">
    <source>
        <dbReference type="ARBA" id="ARBA00023163"/>
    </source>
</evidence>
<organism evidence="6 7">
    <name type="scientific">Actinomycetospora atypica</name>
    <dbReference type="NCBI Taxonomy" id="1290095"/>
    <lineage>
        <taxon>Bacteria</taxon>
        <taxon>Bacillati</taxon>
        <taxon>Actinomycetota</taxon>
        <taxon>Actinomycetes</taxon>
        <taxon>Pseudonocardiales</taxon>
        <taxon>Pseudonocardiaceae</taxon>
        <taxon>Actinomycetospora</taxon>
    </lineage>
</organism>
<evidence type="ECO:0000259" key="5">
    <source>
        <dbReference type="PROSITE" id="PS50977"/>
    </source>
</evidence>
<sequence>MTDPRDRILAAAASLLESGGEEAVSTRAVGAAAGVQAPTIYRLFGDKQGLLDAVVTRGFEDYLADKTQRAETDDPVEDLRHGWDAHIALALDRPALYALMYARPREAGHSPAARAAFAVLAAHVRRIAATGRLRVAEDRAVAMLHGAGSGVALSLVALPPGERDPGLATAVRESVLAAITTDAPAGSDPGPVAAAVTLRAALDDLAGFTGAERALLGEWLDRVAAPSS</sequence>
<dbReference type="InterPro" id="IPR050109">
    <property type="entry name" value="HTH-type_TetR-like_transc_reg"/>
</dbReference>
<dbReference type="Pfam" id="PF00440">
    <property type="entry name" value="TetR_N"/>
    <property type="match status" value="1"/>
</dbReference>
<evidence type="ECO:0000313" key="6">
    <source>
        <dbReference type="EMBL" id="MFC5065866.1"/>
    </source>
</evidence>
<dbReference type="PANTHER" id="PTHR30055:SF234">
    <property type="entry name" value="HTH-TYPE TRANSCRIPTIONAL REGULATOR BETI"/>
    <property type="match status" value="1"/>
</dbReference>
<evidence type="ECO:0000256" key="2">
    <source>
        <dbReference type="ARBA" id="ARBA00023125"/>
    </source>
</evidence>
<gene>
    <name evidence="6" type="ORF">ACFPBZ_26870</name>
</gene>
<dbReference type="PROSITE" id="PS50977">
    <property type="entry name" value="HTH_TETR_2"/>
    <property type="match status" value="1"/>
</dbReference>
<accession>A0ABV9YTB5</accession>
<evidence type="ECO:0000313" key="7">
    <source>
        <dbReference type="Proteomes" id="UP001595947"/>
    </source>
</evidence>
<dbReference type="Gene3D" id="1.10.357.10">
    <property type="entry name" value="Tetracycline Repressor, domain 2"/>
    <property type="match status" value="1"/>
</dbReference>
<keyword evidence="3" id="KW-0804">Transcription</keyword>